<protein>
    <submittedName>
        <fullName evidence="4">Tetratricopeptide repeat protein</fullName>
    </submittedName>
</protein>
<accession>A6GJQ4</accession>
<keyword evidence="3" id="KW-0175">Coiled coil</keyword>
<dbReference type="EMBL" id="ABCS01000164">
    <property type="protein sequence ID" value="EDM73898.1"/>
    <property type="molecule type" value="Genomic_DNA"/>
</dbReference>
<dbReference type="STRING" id="391625.PPSIR1_11706"/>
<dbReference type="Pfam" id="PF14559">
    <property type="entry name" value="TPR_19"/>
    <property type="match status" value="3"/>
</dbReference>
<dbReference type="Proteomes" id="UP000005801">
    <property type="component" value="Unassembled WGS sequence"/>
</dbReference>
<evidence type="ECO:0000256" key="1">
    <source>
        <dbReference type="ARBA" id="ARBA00022737"/>
    </source>
</evidence>
<keyword evidence="2" id="KW-0802">TPR repeat</keyword>
<comment type="caution">
    <text evidence="4">The sequence shown here is derived from an EMBL/GenBank/DDBJ whole genome shotgun (WGS) entry which is preliminary data.</text>
</comment>
<dbReference type="SUPFAM" id="SSF81901">
    <property type="entry name" value="HCP-like"/>
    <property type="match status" value="1"/>
</dbReference>
<evidence type="ECO:0000256" key="3">
    <source>
        <dbReference type="SAM" id="Coils"/>
    </source>
</evidence>
<sequence>MRAAENAPDSDDTWDHLEELADELQKPDEVAQLYRDLLGAGLSAEVTSHLAQRAVNFHEEWFGEEPEVITSLLQDIITRDPSADWAFDRLTVTLTAAEEWDQLLGVYDRALAVTTDVELRERLLDDASQVAKDFADQQDRAADYMVKLLELDRSNAKLEANLARLLERRERWEDLIELWRGRLPNLSAVEARNLRVDIAACYLDKLDVPERSLDELEALLEESPGHEGACALLERLLGHDAAPLPLRRRALSLLRKNFDSADRRDDVIRVLEQALLFVDDDEKSTLHRELGSRLGIAGEDGRAMQHYAALLTIDPNDADARKQLRQLAQRSGQHDLYAAALVAAAEASEGGQRTTLMVAAAHAYRDLLGDKEQAAELYARVLETEDLDQSTALAAAHSLAELLAEAGEDARRLDVLETLARLERVAAVRKTILGDAARLAAQLGQADRALADWNRRLEIDGDDLEARDAVIELLEQNERWDELIAALRDRAAKPTLAQQRRADLVRTAELLTELQRLPEAIAVWLEVREAFGDETQTLDALDALMAQTEQWSELADLLSGSAGEGRERAASTLVRLGDIHREHIGDLDVATRYYAQALGVDAVNERARDGLRVLLGVESCKVAAGEALARAFRATGDWEAGLAILDERLAAAPSPADRARLLRESAALYEERADDAAKAHELLVRAIPFAPDDLTLEHDLNRLAAETEAWAETAQALTIAADASESKARSAQLLYEAGRIHEHRLGDANAATDAYARASALEPRHVDSHEAVSRCAAQAQRWTECAAAGIRTIIARERTEGPIVEALEAAAEASEAFGELAEAFEAAVAEHQDGLTPTLARGLEQLVAGWWERAGNVAKATAAAGRAVGYEGASDNALTALAELQRQTHGPELVETLLRIDALSERELESLREAAGVALELGDDGDEGLARRTLVRLYRKAARMWSRGDEASGELQPEQAALWALEALVNLCAEADESEHAVRLLLDGATLPVDVEQSQSMRRRAAAMLADAGEYGRAIDLYIGVIAEDAANLEDIAKVAELCEQEDRVSELISLRLRELEMTEDADRRLEIRLELSRLTGVLESRGGRIETLRANLEERPGHPESIAALSELLDHRGRYDELAEVLEVQAAKVLDAGDTEAASGLFLRTAQLAESRLGDKEQATRAYLRVVELAPSNAALDALARLYASQDRPDTAATYLERRLEDTPDSERVAILLKLARARIAAEQREKAVQALETAFAEAPRNGEVRKLLIRLHRERDDIASLARTLATAAGAVGDPNTVVAYAREAAELYDTLGTPEAAVPVLERAHEFAPDDRDLRLMLADGLRGAGRLDEARELLEALIASFGRRRSAKRAVVHSRLARVASAQGKVEEAIDQLERASKMAAGDVLILRDLAQTAQSAGQHDRAERAYRTLLLSLRRAGKDAPIGAGEVYLALAAIADERGQADKAAELRESVLEAVTEDDSQAPRIQAALREREDFAFLRRVLEARRDGVKSARRKAKVLAALGDVLENDLGDKDAALEARLQAVEADPSSPPLHDAVQPLAVELGRTERYAKLLEDRLAGMRRGDEALIRCELLLRLAVVMESRENFDRADELVTQAEATGVRQVDVWRAQARIAGARGDSDKQVELLGKLANLGADQAETRADARFRMAEVYLADPDSVDEGLSALTDALEDDARWERAAMILGKACERHPGNDDLLDLYERVARRCDDKAILLHCLESRLKQPEAELERAREAVELGLSLEDFERAEALMHRAVELAQDRIEGLELVDWALLGLAARRREAGDMVGAVKWLTEAAEVADLDKVLPEAQRLAEVASDPEGDLTLAVKLYESLVERDPSIRDAWEPLARLYTQLGMVDRLERLVEETLDGIQESSDRNVLRLQLARTFLRTEGREDDAVPILNDVLLEDPEQTEANLLLAEHLERAGKTDELIDLLRNQLMAAQGREDAPAVRTLSMELARRLRETDLFEAINVIRAALDADPDDAELITILLEWSDGELDEDERAALMERRLTNADPEQLGAMAIELAELRAAMGDSDGEMRALQTAYERTPGDEAVRQRLEAAYRSNEDWGGLVAMLERVAEATEDKAARITLLREAAAVQRDQLGDAEAAIELLRKASEVDPEDARLRIDLAAALGLSGHAEDALVTLSETLEGAEDPALQLELRLARARVLRSVDRLAEAIEDLEAAYALAPEDTRAGVGGQLETALEALRMAASAENDMVTERAPMIRLVELRQARGATEEARDLLMAWIDRSRKDREALHILRAIDVAGENWEGLTKVSSRLVALESGEEQIAAAQLLAQACRELGMPGEARKGLEFARRKQPESAELRAELMAIYRDIDAKRELAELLIEESNESEDDGERLNLLRDSARLYLELEDPGAAAIPLQAVLEIDPGDSETVGLLADAYTQSEQYGEAEAIIDAAIEAAPAGRSPELASLQLRKARLAYARGDHQTQLEMLQAAFTNDKQNGYIAAELADLAEQMENWDLATKVLRQIALMEGECPITRAMSFVRQGRISLIQGDTKRAVFWARRATKEDPELPEAAALLEEVQG</sequence>
<evidence type="ECO:0000313" key="4">
    <source>
        <dbReference type="EMBL" id="EDM73898.1"/>
    </source>
</evidence>
<keyword evidence="5" id="KW-1185">Reference proteome</keyword>
<evidence type="ECO:0000313" key="5">
    <source>
        <dbReference type="Proteomes" id="UP000005801"/>
    </source>
</evidence>
<reference evidence="4 5" key="1">
    <citation type="submission" date="2007-06" db="EMBL/GenBank/DDBJ databases">
        <authorList>
            <person name="Shimkets L."/>
            <person name="Ferriera S."/>
            <person name="Johnson J."/>
            <person name="Kravitz S."/>
            <person name="Beeson K."/>
            <person name="Sutton G."/>
            <person name="Rogers Y.-H."/>
            <person name="Friedman R."/>
            <person name="Frazier M."/>
            <person name="Venter J.C."/>
        </authorList>
    </citation>
    <scope>NUCLEOTIDE SEQUENCE [LARGE SCALE GENOMIC DNA]</scope>
    <source>
        <strain evidence="4 5">SIR-1</strain>
    </source>
</reference>
<dbReference type="eggNOG" id="COG0457">
    <property type="taxonomic scope" value="Bacteria"/>
</dbReference>
<dbReference type="Pfam" id="PF13176">
    <property type="entry name" value="TPR_7"/>
    <property type="match status" value="2"/>
</dbReference>
<feature type="coiled-coil region" evidence="3">
    <location>
        <begin position="148"/>
        <end position="182"/>
    </location>
</feature>
<organism evidence="4 5">
    <name type="scientific">Plesiocystis pacifica SIR-1</name>
    <dbReference type="NCBI Taxonomy" id="391625"/>
    <lineage>
        <taxon>Bacteria</taxon>
        <taxon>Pseudomonadati</taxon>
        <taxon>Myxococcota</taxon>
        <taxon>Polyangia</taxon>
        <taxon>Nannocystales</taxon>
        <taxon>Nannocystaceae</taxon>
        <taxon>Plesiocystis</taxon>
    </lineage>
</organism>
<keyword evidence="1" id="KW-0677">Repeat</keyword>
<dbReference type="SUPFAM" id="SSF48452">
    <property type="entry name" value="TPR-like"/>
    <property type="match status" value="9"/>
</dbReference>
<name>A6GJQ4_9BACT</name>
<gene>
    <name evidence="4" type="ORF">PPSIR1_11706</name>
</gene>
<dbReference type="SMART" id="SM00028">
    <property type="entry name" value="TPR"/>
    <property type="match status" value="17"/>
</dbReference>
<dbReference type="PANTHER" id="PTHR45586:SF1">
    <property type="entry name" value="LIPOPOLYSACCHARIDE ASSEMBLY PROTEIN B"/>
    <property type="match status" value="1"/>
</dbReference>
<proteinExistence type="predicted"/>
<dbReference type="Gene3D" id="1.25.40.10">
    <property type="entry name" value="Tetratricopeptide repeat domain"/>
    <property type="match status" value="11"/>
</dbReference>
<dbReference type="PANTHER" id="PTHR45586">
    <property type="entry name" value="TPR REPEAT-CONTAINING PROTEIN PA4667"/>
    <property type="match status" value="1"/>
</dbReference>
<dbReference type="InterPro" id="IPR011990">
    <property type="entry name" value="TPR-like_helical_dom_sf"/>
</dbReference>
<dbReference type="InterPro" id="IPR051012">
    <property type="entry name" value="CellSynth/LPSAsmb/PSIAsmb"/>
</dbReference>
<dbReference type="InterPro" id="IPR019734">
    <property type="entry name" value="TPR_rpt"/>
</dbReference>
<evidence type="ECO:0000256" key="2">
    <source>
        <dbReference type="ARBA" id="ARBA00022803"/>
    </source>
</evidence>